<dbReference type="Proteomes" id="UP000676336">
    <property type="component" value="Unassembled WGS sequence"/>
</dbReference>
<evidence type="ECO:0000313" key="2">
    <source>
        <dbReference type="EMBL" id="CAF4890185.1"/>
    </source>
</evidence>
<feature type="region of interest" description="Disordered" evidence="1">
    <location>
        <begin position="1"/>
        <end position="31"/>
    </location>
</feature>
<feature type="non-terminal residue" evidence="2">
    <location>
        <position position="1"/>
    </location>
</feature>
<evidence type="ECO:0000256" key="1">
    <source>
        <dbReference type="SAM" id="MobiDB-lite"/>
    </source>
</evidence>
<name>A0A8S3C686_9BILA</name>
<gene>
    <name evidence="2" type="ORF">SMN809_LOCUS51237</name>
</gene>
<comment type="caution">
    <text evidence="2">The sequence shown here is derived from an EMBL/GenBank/DDBJ whole genome shotgun (WGS) entry which is preliminary data.</text>
</comment>
<dbReference type="EMBL" id="CAJOBI010171303">
    <property type="protein sequence ID" value="CAF4890185.1"/>
    <property type="molecule type" value="Genomic_DNA"/>
</dbReference>
<evidence type="ECO:0000313" key="3">
    <source>
        <dbReference type="Proteomes" id="UP000676336"/>
    </source>
</evidence>
<protein>
    <submittedName>
        <fullName evidence="2">Uncharacterized protein</fullName>
    </submittedName>
</protein>
<feature type="compositionally biased region" description="Polar residues" evidence="1">
    <location>
        <begin position="1"/>
        <end position="12"/>
    </location>
</feature>
<sequence length="31" mass="3355">MPPTETNEQTTIKGEDISPAKDGGIIKEIIK</sequence>
<dbReference type="AlphaFoldDB" id="A0A8S3C686"/>
<feature type="compositionally biased region" description="Basic and acidic residues" evidence="1">
    <location>
        <begin position="13"/>
        <end position="31"/>
    </location>
</feature>
<reference evidence="2" key="1">
    <citation type="submission" date="2021-02" db="EMBL/GenBank/DDBJ databases">
        <authorList>
            <person name="Nowell W R."/>
        </authorList>
    </citation>
    <scope>NUCLEOTIDE SEQUENCE</scope>
</reference>
<accession>A0A8S3C686</accession>
<organism evidence="2 3">
    <name type="scientific">Rotaria magnacalcarata</name>
    <dbReference type="NCBI Taxonomy" id="392030"/>
    <lineage>
        <taxon>Eukaryota</taxon>
        <taxon>Metazoa</taxon>
        <taxon>Spiralia</taxon>
        <taxon>Gnathifera</taxon>
        <taxon>Rotifera</taxon>
        <taxon>Eurotatoria</taxon>
        <taxon>Bdelloidea</taxon>
        <taxon>Philodinida</taxon>
        <taxon>Philodinidae</taxon>
        <taxon>Rotaria</taxon>
    </lineage>
</organism>
<proteinExistence type="predicted"/>